<protein>
    <submittedName>
        <fullName evidence="2">Uncharacterized protein</fullName>
    </submittedName>
</protein>
<accession>A0A815G384</accession>
<feature type="chain" id="PRO_5036227486" evidence="1">
    <location>
        <begin position="24"/>
        <end position="100"/>
    </location>
</feature>
<dbReference type="EMBL" id="CAJNOH010003358">
    <property type="protein sequence ID" value="CAF1333294.1"/>
    <property type="molecule type" value="Genomic_DNA"/>
</dbReference>
<dbReference type="Proteomes" id="UP000663854">
    <property type="component" value="Unassembled WGS sequence"/>
</dbReference>
<dbReference type="EMBL" id="CAJNOL010004688">
    <property type="protein sequence ID" value="CAF1592942.1"/>
    <property type="molecule type" value="Genomic_DNA"/>
</dbReference>
<organism evidence="2 4">
    <name type="scientific">Rotaria sordida</name>
    <dbReference type="NCBI Taxonomy" id="392033"/>
    <lineage>
        <taxon>Eukaryota</taxon>
        <taxon>Metazoa</taxon>
        <taxon>Spiralia</taxon>
        <taxon>Gnathifera</taxon>
        <taxon>Rotifera</taxon>
        <taxon>Eurotatoria</taxon>
        <taxon>Bdelloidea</taxon>
        <taxon>Philodinida</taxon>
        <taxon>Philodinidae</taxon>
        <taxon>Rotaria</taxon>
    </lineage>
</organism>
<sequence>MHVQVIFVCLACWLFLLVSDINGAECSFQHCVTAKRAVSGFEKHIERFHLKIPSKRLEEMRLMKYLGLLRGSDLPARIRHGTEFPSECLELTLADLETIC</sequence>
<proteinExistence type="predicted"/>
<dbReference type="AlphaFoldDB" id="A0A815G384"/>
<evidence type="ECO:0000313" key="4">
    <source>
        <dbReference type="Proteomes" id="UP000663854"/>
    </source>
</evidence>
<feature type="signal peptide" evidence="1">
    <location>
        <begin position="1"/>
        <end position="23"/>
    </location>
</feature>
<evidence type="ECO:0000313" key="3">
    <source>
        <dbReference type="EMBL" id="CAF1592942.1"/>
    </source>
</evidence>
<dbReference type="Proteomes" id="UP000663870">
    <property type="component" value="Unassembled WGS sequence"/>
</dbReference>
<evidence type="ECO:0000313" key="2">
    <source>
        <dbReference type="EMBL" id="CAF1333294.1"/>
    </source>
</evidence>
<keyword evidence="5" id="KW-1185">Reference proteome</keyword>
<keyword evidence="1" id="KW-0732">Signal</keyword>
<gene>
    <name evidence="3" type="ORF">JXQ802_LOCUS47429</name>
    <name evidence="2" type="ORF">PYM288_LOCUS31521</name>
</gene>
<reference evidence="2" key="1">
    <citation type="submission" date="2021-02" db="EMBL/GenBank/DDBJ databases">
        <authorList>
            <person name="Nowell W R."/>
        </authorList>
    </citation>
    <scope>NUCLEOTIDE SEQUENCE</scope>
</reference>
<comment type="caution">
    <text evidence="2">The sequence shown here is derived from an EMBL/GenBank/DDBJ whole genome shotgun (WGS) entry which is preliminary data.</text>
</comment>
<name>A0A815G384_9BILA</name>
<evidence type="ECO:0000256" key="1">
    <source>
        <dbReference type="SAM" id="SignalP"/>
    </source>
</evidence>
<evidence type="ECO:0000313" key="5">
    <source>
        <dbReference type="Proteomes" id="UP000663870"/>
    </source>
</evidence>